<dbReference type="PROSITE" id="PS50887">
    <property type="entry name" value="GGDEF"/>
    <property type="match status" value="1"/>
</dbReference>
<dbReference type="InterPro" id="IPR052155">
    <property type="entry name" value="Biofilm_reg_signaling"/>
</dbReference>
<reference evidence="5" key="1">
    <citation type="submission" date="2016-06" db="EMBL/GenBank/DDBJ databases">
        <authorList>
            <person name="Radolfova-Krizova L."/>
            <person name="Nemec A."/>
        </authorList>
    </citation>
    <scope>NUCLEOTIDE SEQUENCE [LARGE SCALE GENOMIC DNA]</scope>
    <source>
        <strain evidence="5">ANC 4275</strain>
    </source>
</reference>
<dbReference type="STRING" id="1443941.A9J31_01250"/>
<dbReference type="Gene3D" id="3.20.20.450">
    <property type="entry name" value="EAL domain"/>
    <property type="match status" value="1"/>
</dbReference>
<evidence type="ECO:0000313" key="5">
    <source>
        <dbReference type="Proteomes" id="UP000185753"/>
    </source>
</evidence>
<sequence length="546" mass="61718">MLDASVDCIKLLSVDGRVRHMNRAGCLALGVPTDEKNFGMTWLNLLPEAVRDKGTIALAEAAKGKTSCFMGMSQLENEPAAYWDNMLTPVLDQFGQVKEILCVSRDVTLQRQAESKLQQIIEQDDLTGLLNRRAFSRVFKNNLKLARDKHQQLGLLLIDLDYFKHVNDTLGHIAGDHLLHTLGLRFQKCFNSEIVVSRLGGDEFAILIPNLHTQEQLLEIARIACAQMEIPISYMGQFINSGMSIGCSLYPRDAQSTSNLLKCADIALNDLKISGRGGVRMFTQTMFKALEETTRQLTLARSIIKSDQIVPYYQPKVRLSNSKVVGFEALLRWYDENQELQLPSHIFAAFQDYELASRISEIMQVKIFKDMQQWMKEGLEPLPVSINAAPVEFLRDDYAEKLLKRLKQYGISPRVVELEITEQSLSERGANYVIRALHLLKENGIHISLDDFGTGHSSLTRLSNYPVDCIKIDRSFVERMHTDRSALAIVKAITQIGASVSLDILVEGIENPEQVTTLKDCDCHIGQGFYFYRPLSFDKTTQLLRR</sequence>
<dbReference type="SMART" id="SM00267">
    <property type="entry name" value="GGDEF"/>
    <property type="match status" value="1"/>
</dbReference>
<dbReference type="AlphaFoldDB" id="A0A1A7RD75"/>
<keyword evidence="5" id="KW-1185">Reference proteome</keyword>
<evidence type="ECO:0000259" key="1">
    <source>
        <dbReference type="PROSITE" id="PS50113"/>
    </source>
</evidence>
<dbReference type="SUPFAM" id="SSF55785">
    <property type="entry name" value="PYP-like sensor domain (PAS domain)"/>
    <property type="match status" value="1"/>
</dbReference>
<dbReference type="EMBL" id="LZDS01000001">
    <property type="protein sequence ID" value="OBX30210.1"/>
    <property type="molecule type" value="Genomic_DNA"/>
</dbReference>
<dbReference type="InterPro" id="IPR000160">
    <property type="entry name" value="GGDEF_dom"/>
</dbReference>
<dbReference type="PROSITE" id="PS50113">
    <property type="entry name" value="PAC"/>
    <property type="match status" value="1"/>
</dbReference>
<gene>
    <name evidence="4" type="ORF">A9J31_01250</name>
</gene>
<dbReference type="PROSITE" id="PS50883">
    <property type="entry name" value="EAL"/>
    <property type="match status" value="1"/>
</dbReference>
<feature type="domain" description="GGDEF" evidence="3">
    <location>
        <begin position="151"/>
        <end position="284"/>
    </location>
</feature>
<accession>A0A1A7RD75</accession>
<dbReference type="InterPro" id="IPR000700">
    <property type="entry name" value="PAS-assoc_C"/>
</dbReference>
<dbReference type="PANTHER" id="PTHR44757">
    <property type="entry name" value="DIGUANYLATE CYCLASE DGCP"/>
    <property type="match status" value="1"/>
</dbReference>
<name>A0A1A7RD75_9GAMM</name>
<dbReference type="InterPro" id="IPR035965">
    <property type="entry name" value="PAS-like_dom_sf"/>
</dbReference>
<dbReference type="InterPro" id="IPR013656">
    <property type="entry name" value="PAS_4"/>
</dbReference>
<dbReference type="Gene3D" id="3.30.450.20">
    <property type="entry name" value="PAS domain"/>
    <property type="match status" value="1"/>
</dbReference>
<dbReference type="Pfam" id="PF08448">
    <property type="entry name" value="PAS_4"/>
    <property type="match status" value="1"/>
</dbReference>
<organism evidence="4 5">
    <name type="scientific">Acinetobacter gandensis</name>
    <dbReference type="NCBI Taxonomy" id="1443941"/>
    <lineage>
        <taxon>Bacteria</taxon>
        <taxon>Pseudomonadati</taxon>
        <taxon>Pseudomonadota</taxon>
        <taxon>Gammaproteobacteria</taxon>
        <taxon>Moraxellales</taxon>
        <taxon>Moraxellaceae</taxon>
        <taxon>Acinetobacter</taxon>
    </lineage>
</organism>
<dbReference type="InterPro" id="IPR029787">
    <property type="entry name" value="Nucleotide_cyclase"/>
</dbReference>
<comment type="caution">
    <text evidence="4">The sequence shown here is derived from an EMBL/GenBank/DDBJ whole genome shotgun (WGS) entry which is preliminary data.</text>
</comment>
<dbReference type="InterPro" id="IPR001633">
    <property type="entry name" value="EAL_dom"/>
</dbReference>
<dbReference type="InterPro" id="IPR043128">
    <property type="entry name" value="Rev_trsase/Diguanyl_cyclase"/>
</dbReference>
<dbReference type="InterPro" id="IPR035919">
    <property type="entry name" value="EAL_sf"/>
</dbReference>
<dbReference type="Gene3D" id="3.30.70.270">
    <property type="match status" value="1"/>
</dbReference>
<dbReference type="CDD" id="cd01949">
    <property type="entry name" value="GGDEF"/>
    <property type="match status" value="1"/>
</dbReference>
<feature type="domain" description="EAL" evidence="2">
    <location>
        <begin position="293"/>
        <end position="546"/>
    </location>
</feature>
<dbReference type="SUPFAM" id="SSF55073">
    <property type="entry name" value="Nucleotide cyclase"/>
    <property type="match status" value="1"/>
</dbReference>
<proteinExistence type="predicted"/>
<evidence type="ECO:0000259" key="2">
    <source>
        <dbReference type="PROSITE" id="PS50883"/>
    </source>
</evidence>
<dbReference type="Pfam" id="PF00990">
    <property type="entry name" value="GGDEF"/>
    <property type="match status" value="1"/>
</dbReference>
<dbReference type="NCBIfam" id="TIGR00254">
    <property type="entry name" value="GGDEF"/>
    <property type="match status" value="1"/>
</dbReference>
<feature type="domain" description="PAC" evidence="1">
    <location>
        <begin position="66"/>
        <end position="119"/>
    </location>
</feature>
<dbReference type="CDD" id="cd01948">
    <property type="entry name" value="EAL"/>
    <property type="match status" value="1"/>
</dbReference>
<dbReference type="SMART" id="SM00052">
    <property type="entry name" value="EAL"/>
    <property type="match status" value="1"/>
</dbReference>
<evidence type="ECO:0000313" key="4">
    <source>
        <dbReference type="EMBL" id="OBX30210.1"/>
    </source>
</evidence>
<evidence type="ECO:0000259" key="3">
    <source>
        <dbReference type="PROSITE" id="PS50887"/>
    </source>
</evidence>
<protein>
    <submittedName>
        <fullName evidence="4">Diguanylate cyclase</fullName>
    </submittedName>
</protein>
<dbReference type="PANTHER" id="PTHR44757:SF2">
    <property type="entry name" value="BIOFILM ARCHITECTURE MAINTENANCE PROTEIN MBAA"/>
    <property type="match status" value="1"/>
</dbReference>
<dbReference type="Proteomes" id="UP000185753">
    <property type="component" value="Unassembled WGS sequence"/>
</dbReference>
<dbReference type="Pfam" id="PF00563">
    <property type="entry name" value="EAL"/>
    <property type="match status" value="1"/>
</dbReference>
<dbReference type="SUPFAM" id="SSF141868">
    <property type="entry name" value="EAL domain-like"/>
    <property type="match status" value="1"/>
</dbReference>